<sequence>MVDNNSTNERVETSKRGQLSNDLVLILEHKILELEGEVANMRDLAKLSISLGTHFGENIDNPPLTNQTALLNNPPPNITRPEPTHPNIFPPPHNQNTQIPLYQYHQQNKSSIPEPISNLNTNPSYTPGNHNLNPIYMETTPVTHDYHESKFSQKDILIKALTKRLDDLANRVQHVKGSKRLRGLSYENLCMHPT</sequence>
<feature type="compositionally biased region" description="Polar residues" evidence="1">
    <location>
        <begin position="111"/>
        <end position="132"/>
    </location>
</feature>
<dbReference type="EMBL" id="JAWPEI010000003">
    <property type="protein sequence ID" value="KAK4731379.1"/>
    <property type="molecule type" value="Genomic_DNA"/>
</dbReference>
<comment type="caution">
    <text evidence="2">The sequence shown here is derived from an EMBL/GenBank/DDBJ whole genome shotgun (WGS) entry which is preliminary data.</text>
</comment>
<feature type="region of interest" description="Disordered" evidence="1">
    <location>
        <begin position="111"/>
        <end position="133"/>
    </location>
</feature>
<proteinExistence type="predicted"/>
<keyword evidence="3" id="KW-1185">Reference proteome</keyword>
<accession>A0AAV9M0E2</accession>
<organism evidence="2 3">
    <name type="scientific">Solanum pinnatisectum</name>
    <name type="common">tansyleaf nightshade</name>
    <dbReference type="NCBI Taxonomy" id="50273"/>
    <lineage>
        <taxon>Eukaryota</taxon>
        <taxon>Viridiplantae</taxon>
        <taxon>Streptophyta</taxon>
        <taxon>Embryophyta</taxon>
        <taxon>Tracheophyta</taxon>
        <taxon>Spermatophyta</taxon>
        <taxon>Magnoliopsida</taxon>
        <taxon>eudicotyledons</taxon>
        <taxon>Gunneridae</taxon>
        <taxon>Pentapetalae</taxon>
        <taxon>asterids</taxon>
        <taxon>lamiids</taxon>
        <taxon>Solanales</taxon>
        <taxon>Solanaceae</taxon>
        <taxon>Solanoideae</taxon>
        <taxon>Solaneae</taxon>
        <taxon>Solanum</taxon>
    </lineage>
</organism>
<evidence type="ECO:0000256" key="1">
    <source>
        <dbReference type="SAM" id="MobiDB-lite"/>
    </source>
</evidence>
<evidence type="ECO:0000313" key="3">
    <source>
        <dbReference type="Proteomes" id="UP001311915"/>
    </source>
</evidence>
<evidence type="ECO:0000313" key="2">
    <source>
        <dbReference type="EMBL" id="KAK4731379.1"/>
    </source>
</evidence>
<protein>
    <submittedName>
        <fullName evidence="2">Uncharacterized protein</fullName>
    </submittedName>
</protein>
<dbReference type="Proteomes" id="UP001311915">
    <property type="component" value="Unassembled WGS sequence"/>
</dbReference>
<dbReference type="AlphaFoldDB" id="A0AAV9M0E2"/>
<gene>
    <name evidence="2" type="ORF">R3W88_024367</name>
</gene>
<name>A0AAV9M0E2_9SOLN</name>
<reference evidence="2 3" key="1">
    <citation type="submission" date="2023-10" db="EMBL/GenBank/DDBJ databases">
        <title>Genome-Wide Identification Analysis in wild type Solanum Pinnatisectum Reveals Some Genes Defensing Phytophthora Infestans.</title>
        <authorList>
            <person name="Sun C."/>
        </authorList>
    </citation>
    <scope>NUCLEOTIDE SEQUENCE [LARGE SCALE GENOMIC DNA]</scope>
    <source>
        <strain evidence="2">LQN</strain>
        <tissue evidence="2">Leaf</tissue>
    </source>
</reference>